<dbReference type="AlphaFoldDB" id="A0A1G8BUY9"/>
<gene>
    <name evidence="1" type="ORF">SAMN05216466_109165</name>
</gene>
<keyword evidence="1" id="KW-0413">Isomerase</keyword>
<dbReference type="SUPFAM" id="SSF51658">
    <property type="entry name" value="Xylose isomerase-like"/>
    <property type="match status" value="1"/>
</dbReference>
<dbReference type="OrthoDB" id="2237247at2"/>
<dbReference type="Proteomes" id="UP000199706">
    <property type="component" value="Unassembled WGS sequence"/>
</dbReference>
<dbReference type="Gene3D" id="3.20.20.150">
    <property type="entry name" value="Divalent-metal-dependent TIM barrel enzymes"/>
    <property type="match status" value="1"/>
</dbReference>
<name>A0A1G8BUY9_9BURK</name>
<reference evidence="1 2" key="1">
    <citation type="submission" date="2016-10" db="EMBL/GenBank/DDBJ databases">
        <authorList>
            <person name="de Groot N.N."/>
        </authorList>
    </citation>
    <scope>NUCLEOTIDE SEQUENCE [LARGE SCALE GENOMIC DNA]</scope>
    <source>
        <strain evidence="1 2">LMG 2247</strain>
    </source>
</reference>
<dbReference type="EMBL" id="FNCJ01000009">
    <property type="protein sequence ID" value="SDH36889.1"/>
    <property type="molecule type" value="Genomic_DNA"/>
</dbReference>
<evidence type="ECO:0000313" key="1">
    <source>
        <dbReference type="EMBL" id="SDH36889.1"/>
    </source>
</evidence>
<dbReference type="GO" id="GO:0016853">
    <property type="term" value="F:isomerase activity"/>
    <property type="evidence" value="ECO:0007669"/>
    <property type="project" value="UniProtKB-KW"/>
</dbReference>
<protein>
    <submittedName>
        <fullName evidence="1">Xylose isomerase-like TIM barrel</fullName>
    </submittedName>
</protein>
<accession>A0A1G8BUY9</accession>
<dbReference type="InterPro" id="IPR036237">
    <property type="entry name" value="Xyl_isomerase-like_sf"/>
</dbReference>
<sequence length="280" mass="29140">MSEVAIVASAFGADAIRSDGHAVWAEVAARAGAAAFEVRCELFAAEAQAGLPALRALGETIAAHGMWPVFSTPATLYTASGALDEAALRLATAQADALGARFVKLQLGGFGAGTGEAGSSVNADRARDDFSFSANGQAHAYGARIAACLQGVRARLVVENGQLREGGLLVQFASLFDALQREGRADVLGMTFDIGNWQWPGEAPLEAARQLAPRVEYIHCKAVAGEGARRFAVAPAADDPSFAAALRLLPREAPRGIEFPFDTSRAAADASHYVAWLASA</sequence>
<proteinExistence type="predicted"/>
<dbReference type="RefSeq" id="WP_090686453.1">
    <property type="nucleotide sequence ID" value="NZ_CADERL010000004.1"/>
</dbReference>
<evidence type="ECO:0000313" key="2">
    <source>
        <dbReference type="Proteomes" id="UP000199706"/>
    </source>
</evidence>
<organism evidence="1 2">
    <name type="scientific">Paraburkholderia phenazinium</name>
    <dbReference type="NCBI Taxonomy" id="60549"/>
    <lineage>
        <taxon>Bacteria</taxon>
        <taxon>Pseudomonadati</taxon>
        <taxon>Pseudomonadota</taxon>
        <taxon>Betaproteobacteria</taxon>
        <taxon>Burkholderiales</taxon>
        <taxon>Burkholderiaceae</taxon>
        <taxon>Paraburkholderia</taxon>
    </lineage>
</organism>